<evidence type="ECO:0000313" key="3">
    <source>
        <dbReference type="EMBL" id="KAK7120009.1"/>
    </source>
</evidence>
<feature type="compositionally biased region" description="Polar residues" evidence="1">
    <location>
        <begin position="140"/>
        <end position="156"/>
    </location>
</feature>
<dbReference type="InterPro" id="IPR044822">
    <property type="entry name" value="Myb_DNA-bind_4"/>
</dbReference>
<comment type="caution">
    <text evidence="3">The sequence shown here is derived from an EMBL/GenBank/DDBJ whole genome shotgun (WGS) entry which is preliminary data.</text>
</comment>
<feature type="compositionally biased region" description="Acidic residues" evidence="1">
    <location>
        <begin position="115"/>
        <end position="128"/>
    </location>
</feature>
<feature type="compositionally biased region" description="Low complexity" evidence="1">
    <location>
        <begin position="157"/>
        <end position="174"/>
    </location>
</feature>
<feature type="domain" description="Myb/SANT-like DNA-binding" evidence="2">
    <location>
        <begin position="5"/>
        <end position="71"/>
    </location>
</feature>
<organism evidence="3 4">
    <name type="scientific">Phoxinus phoxinus</name>
    <name type="common">Eurasian minnow</name>
    <dbReference type="NCBI Taxonomy" id="58324"/>
    <lineage>
        <taxon>Eukaryota</taxon>
        <taxon>Metazoa</taxon>
        <taxon>Chordata</taxon>
        <taxon>Craniata</taxon>
        <taxon>Vertebrata</taxon>
        <taxon>Euteleostomi</taxon>
        <taxon>Actinopterygii</taxon>
        <taxon>Neopterygii</taxon>
        <taxon>Teleostei</taxon>
        <taxon>Ostariophysi</taxon>
        <taxon>Cypriniformes</taxon>
        <taxon>Leuciscidae</taxon>
        <taxon>Phoxininae</taxon>
        <taxon>Phoxinus</taxon>
    </lineage>
</organism>
<sequence length="298" mass="33126">MSFIDGRKYRDSEIYKKVTEKLREAGFVRTPDQIKYRWKTLKKAYFKAKKQNGTSGSDPSSFPQFDIMDEILGNRPITTAENSGVDVGFEDEQEQLPDDQDAASNVTSGSGSLDLEGEDDDGVDDNTDAENGACGPPTQPSDATAPSQSTQPSNPTAATPGGSSRRSRPRGTASLTQQQQFMERMQHAQNQWSEQQRQLSHARDEALMSQLIAETTRSTSVSITQLLTGLGALFQRPTPQPVFTNSQPQPMYHPYNNHFDNYGQPPAPPHRVPYSQTPQPERDDHNDGDQGLTRFFQL</sequence>
<feature type="region of interest" description="Disordered" evidence="1">
    <location>
        <begin position="243"/>
        <end position="298"/>
    </location>
</feature>
<dbReference type="AlphaFoldDB" id="A0AAN9C1T8"/>
<dbReference type="PANTHER" id="PTHR47595:SF1">
    <property type="entry name" value="MYB_SANT-LIKE DNA-BINDING DOMAIN-CONTAINING PROTEIN"/>
    <property type="match status" value="1"/>
</dbReference>
<evidence type="ECO:0000256" key="1">
    <source>
        <dbReference type="SAM" id="MobiDB-lite"/>
    </source>
</evidence>
<feature type="region of interest" description="Disordered" evidence="1">
    <location>
        <begin position="94"/>
        <end position="178"/>
    </location>
</feature>
<reference evidence="3 4" key="1">
    <citation type="submission" date="2024-02" db="EMBL/GenBank/DDBJ databases">
        <title>Chromosome-level genome assembly of the Eurasian Minnow (Phoxinus phoxinus).</title>
        <authorList>
            <person name="Oriowo T.O."/>
            <person name="Martin S."/>
            <person name="Stange M."/>
            <person name="Chrysostomakis Y."/>
            <person name="Brown T."/>
            <person name="Winkler S."/>
            <person name="Kukowka S."/>
            <person name="Myers E.W."/>
            <person name="Bohne A."/>
        </authorList>
    </citation>
    <scope>NUCLEOTIDE SEQUENCE [LARGE SCALE GENOMIC DNA]</scope>
    <source>
        <strain evidence="3">ZFMK-TIS-60720</strain>
        <tissue evidence="3">Whole Organism</tissue>
    </source>
</reference>
<gene>
    <name evidence="3" type="ORF">R3I93_023095</name>
</gene>
<dbReference type="PANTHER" id="PTHR47595">
    <property type="entry name" value="HEAT SHOCK 70 KDA PROTEIN 14"/>
    <property type="match status" value="1"/>
</dbReference>
<keyword evidence="4" id="KW-1185">Reference proteome</keyword>
<dbReference type="Gene3D" id="1.10.10.60">
    <property type="entry name" value="Homeodomain-like"/>
    <property type="match status" value="1"/>
</dbReference>
<protein>
    <recommendedName>
        <fullName evidence="2">Myb/SANT-like DNA-binding domain-containing protein</fullName>
    </recommendedName>
</protein>
<dbReference type="EMBL" id="JAYKXH010000028">
    <property type="protein sequence ID" value="KAK7120009.1"/>
    <property type="molecule type" value="Genomic_DNA"/>
</dbReference>
<accession>A0AAN9C1T8</accession>
<dbReference type="Pfam" id="PF13837">
    <property type="entry name" value="Myb_DNA-bind_4"/>
    <property type="match status" value="1"/>
</dbReference>
<name>A0AAN9C1T8_9TELE</name>
<dbReference type="Proteomes" id="UP001364617">
    <property type="component" value="Unassembled WGS sequence"/>
</dbReference>
<evidence type="ECO:0000259" key="2">
    <source>
        <dbReference type="Pfam" id="PF13837"/>
    </source>
</evidence>
<proteinExistence type="predicted"/>
<evidence type="ECO:0000313" key="4">
    <source>
        <dbReference type="Proteomes" id="UP001364617"/>
    </source>
</evidence>